<feature type="non-terminal residue" evidence="1">
    <location>
        <position position="86"/>
    </location>
</feature>
<organism evidence="1 2">
    <name type="scientific">Pristionchus mayeri</name>
    <dbReference type="NCBI Taxonomy" id="1317129"/>
    <lineage>
        <taxon>Eukaryota</taxon>
        <taxon>Metazoa</taxon>
        <taxon>Ecdysozoa</taxon>
        <taxon>Nematoda</taxon>
        <taxon>Chromadorea</taxon>
        <taxon>Rhabditida</taxon>
        <taxon>Rhabditina</taxon>
        <taxon>Diplogasteromorpha</taxon>
        <taxon>Diplogasteroidea</taxon>
        <taxon>Neodiplogasteridae</taxon>
        <taxon>Pristionchus</taxon>
    </lineage>
</organism>
<dbReference type="EMBL" id="BTRK01000004">
    <property type="protein sequence ID" value="GMR50456.1"/>
    <property type="molecule type" value="Genomic_DNA"/>
</dbReference>
<reference evidence="2" key="1">
    <citation type="submission" date="2022-10" db="EMBL/GenBank/DDBJ databases">
        <title>Genome assembly of Pristionchus species.</title>
        <authorList>
            <person name="Yoshida K."/>
            <person name="Sommer R.J."/>
        </authorList>
    </citation>
    <scope>NUCLEOTIDE SEQUENCE [LARGE SCALE GENOMIC DNA]</scope>
    <source>
        <strain evidence="2">RS5460</strain>
    </source>
</reference>
<protein>
    <submittedName>
        <fullName evidence="1">Uncharacterized protein</fullName>
    </submittedName>
</protein>
<gene>
    <name evidence="1" type="ORF">PMAYCL1PPCAC_20651</name>
</gene>
<feature type="non-terminal residue" evidence="1">
    <location>
        <position position="1"/>
    </location>
</feature>
<comment type="caution">
    <text evidence="1">The sequence shown here is derived from an EMBL/GenBank/DDBJ whole genome shotgun (WGS) entry which is preliminary data.</text>
</comment>
<name>A0AAN5CTN7_9BILA</name>
<evidence type="ECO:0000313" key="1">
    <source>
        <dbReference type="EMBL" id="GMR50456.1"/>
    </source>
</evidence>
<proteinExistence type="predicted"/>
<dbReference type="AlphaFoldDB" id="A0AAN5CTN7"/>
<sequence>LLILPACVAFRPWADNHHAHLQASDAEMDLVKEILIAPADAPLRLCGVALMEFVRVVAVQPCTREGSLQTDLITRLCCLNECTRAQ</sequence>
<keyword evidence="2" id="KW-1185">Reference proteome</keyword>
<evidence type="ECO:0000313" key="2">
    <source>
        <dbReference type="Proteomes" id="UP001328107"/>
    </source>
</evidence>
<dbReference type="Proteomes" id="UP001328107">
    <property type="component" value="Unassembled WGS sequence"/>
</dbReference>
<accession>A0AAN5CTN7</accession>